<evidence type="ECO:0000259" key="9">
    <source>
        <dbReference type="Pfam" id="PF00218"/>
    </source>
</evidence>
<evidence type="ECO:0000256" key="7">
    <source>
        <dbReference type="ARBA" id="ARBA00023141"/>
    </source>
</evidence>
<evidence type="ECO:0000313" key="11">
    <source>
        <dbReference type="Proteomes" id="UP000612282"/>
    </source>
</evidence>
<evidence type="ECO:0000256" key="2">
    <source>
        <dbReference type="ARBA" id="ARBA00004696"/>
    </source>
</evidence>
<sequence>MSGFLSTLLTADLPLIMEIKPRDPDGTDLLGGRSAAEVVDTYEAAGAPCLSVVTGHWFGGSPDLLREVTRRTTRPVLQKDFVTRRDQLATARDLGASAVLLTAGLLPAAVLARMVTAALSAGLTPFVEVTTEREIAAVPHAAECVLAVNNKDIKIRERGTAELTRSTALLPALRAAGTLCPVSASGIHDAAVAADLLGQGFAGLLIGTSLLRSTDVTAWAADVRNRYR</sequence>
<feature type="domain" description="Indole-3-glycerol phosphate synthase" evidence="9">
    <location>
        <begin position="11"/>
        <end position="218"/>
    </location>
</feature>
<name>A0ABQ3X1T5_9ACTN</name>
<reference evidence="10 11" key="1">
    <citation type="submission" date="2021-01" db="EMBL/GenBank/DDBJ databases">
        <title>Whole genome shotgun sequence of Actinoplanes couchii NBRC 106145.</title>
        <authorList>
            <person name="Komaki H."/>
            <person name="Tamura T."/>
        </authorList>
    </citation>
    <scope>NUCLEOTIDE SEQUENCE [LARGE SCALE GENOMIC DNA]</scope>
    <source>
        <strain evidence="10 11">NBRC 106145</strain>
    </source>
</reference>
<keyword evidence="5" id="KW-0210">Decarboxylase</keyword>
<dbReference type="RefSeq" id="WP_203793288.1">
    <property type="nucleotide sequence ID" value="NZ_BAAAQE010000097.1"/>
</dbReference>
<evidence type="ECO:0000256" key="4">
    <source>
        <dbReference type="ARBA" id="ARBA00022605"/>
    </source>
</evidence>
<protein>
    <recommendedName>
        <fullName evidence="3">indole-3-glycerol-phosphate synthase</fullName>
        <ecNumber evidence="3">4.1.1.48</ecNumber>
    </recommendedName>
</protein>
<dbReference type="InterPro" id="IPR045186">
    <property type="entry name" value="Indole-3-glycerol_P_synth"/>
</dbReference>
<gene>
    <name evidence="10" type="primary">trpC_1</name>
    <name evidence="10" type="ORF">Aco03nite_008840</name>
</gene>
<accession>A0ABQ3X1T5</accession>
<dbReference type="Proteomes" id="UP000612282">
    <property type="component" value="Unassembled WGS sequence"/>
</dbReference>
<dbReference type="Pfam" id="PF00218">
    <property type="entry name" value="IGPS"/>
    <property type="match status" value="1"/>
</dbReference>
<evidence type="ECO:0000256" key="5">
    <source>
        <dbReference type="ARBA" id="ARBA00022793"/>
    </source>
</evidence>
<comment type="catalytic activity">
    <reaction evidence="1">
        <text>1-(2-carboxyphenylamino)-1-deoxy-D-ribulose 5-phosphate + H(+) = (1S,2R)-1-C-(indol-3-yl)glycerol 3-phosphate + CO2 + H2O</text>
        <dbReference type="Rhea" id="RHEA:23476"/>
        <dbReference type="ChEBI" id="CHEBI:15377"/>
        <dbReference type="ChEBI" id="CHEBI:15378"/>
        <dbReference type="ChEBI" id="CHEBI:16526"/>
        <dbReference type="ChEBI" id="CHEBI:58613"/>
        <dbReference type="ChEBI" id="CHEBI:58866"/>
        <dbReference type="EC" id="4.1.1.48"/>
    </reaction>
</comment>
<dbReference type="InterPro" id="IPR013785">
    <property type="entry name" value="Aldolase_TIM"/>
</dbReference>
<evidence type="ECO:0000256" key="6">
    <source>
        <dbReference type="ARBA" id="ARBA00022822"/>
    </source>
</evidence>
<dbReference type="EMBL" id="BOMG01000019">
    <property type="protein sequence ID" value="GID52480.1"/>
    <property type="molecule type" value="Genomic_DNA"/>
</dbReference>
<keyword evidence="11" id="KW-1185">Reference proteome</keyword>
<comment type="caution">
    <text evidence="10">The sequence shown here is derived from an EMBL/GenBank/DDBJ whole genome shotgun (WGS) entry which is preliminary data.</text>
</comment>
<evidence type="ECO:0000256" key="3">
    <source>
        <dbReference type="ARBA" id="ARBA00012362"/>
    </source>
</evidence>
<evidence type="ECO:0000256" key="1">
    <source>
        <dbReference type="ARBA" id="ARBA00001633"/>
    </source>
</evidence>
<dbReference type="Gene3D" id="3.20.20.70">
    <property type="entry name" value="Aldolase class I"/>
    <property type="match status" value="1"/>
</dbReference>
<evidence type="ECO:0000313" key="10">
    <source>
        <dbReference type="EMBL" id="GID52480.1"/>
    </source>
</evidence>
<dbReference type="PANTHER" id="PTHR22854:SF2">
    <property type="entry name" value="INDOLE-3-GLYCEROL-PHOSPHATE SYNTHASE"/>
    <property type="match status" value="1"/>
</dbReference>
<dbReference type="SUPFAM" id="SSF51366">
    <property type="entry name" value="Ribulose-phoshate binding barrel"/>
    <property type="match status" value="1"/>
</dbReference>
<dbReference type="InterPro" id="IPR013798">
    <property type="entry name" value="Indole-3-glycerol_P_synth_dom"/>
</dbReference>
<comment type="pathway">
    <text evidence="2">Amino-acid biosynthesis; L-tryptophan biosynthesis; L-tryptophan from chorismate: step 4/5.</text>
</comment>
<dbReference type="EC" id="4.1.1.48" evidence="3"/>
<dbReference type="InterPro" id="IPR011060">
    <property type="entry name" value="RibuloseP-bd_barrel"/>
</dbReference>
<keyword evidence="4" id="KW-0028">Amino-acid biosynthesis</keyword>
<keyword evidence="8" id="KW-0456">Lyase</keyword>
<dbReference type="PANTHER" id="PTHR22854">
    <property type="entry name" value="TRYPTOPHAN BIOSYNTHESIS PROTEIN"/>
    <property type="match status" value="1"/>
</dbReference>
<evidence type="ECO:0000256" key="8">
    <source>
        <dbReference type="ARBA" id="ARBA00023239"/>
    </source>
</evidence>
<keyword evidence="7" id="KW-0057">Aromatic amino acid biosynthesis</keyword>
<keyword evidence="6" id="KW-0822">Tryptophan biosynthesis</keyword>
<proteinExistence type="predicted"/>
<organism evidence="10 11">
    <name type="scientific">Actinoplanes couchii</name>
    <dbReference type="NCBI Taxonomy" id="403638"/>
    <lineage>
        <taxon>Bacteria</taxon>
        <taxon>Bacillati</taxon>
        <taxon>Actinomycetota</taxon>
        <taxon>Actinomycetes</taxon>
        <taxon>Micromonosporales</taxon>
        <taxon>Micromonosporaceae</taxon>
        <taxon>Actinoplanes</taxon>
    </lineage>
</organism>